<keyword evidence="13" id="KW-1185">Reference proteome</keyword>
<evidence type="ECO:0000256" key="5">
    <source>
        <dbReference type="ARBA" id="ARBA00022448"/>
    </source>
</evidence>
<keyword evidence="11 12" id="KW-0472">Membrane</keyword>
<dbReference type="Proteomes" id="UP000504635">
    <property type="component" value="Unplaced"/>
</dbReference>
<evidence type="ECO:0000256" key="6">
    <source>
        <dbReference type="ARBA" id="ARBA00022660"/>
    </source>
</evidence>
<evidence type="ECO:0000256" key="11">
    <source>
        <dbReference type="ARBA" id="ARBA00023136"/>
    </source>
</evidence>
<dbReference type="GeneID" id="115879381"/>
<evidence type="ECO:0000313" key="13">
    <source>
        <dbReference type="Proteomes" id="UP000504635"/>
    </source>
</evidence>
<protein>
    <submittedName>
        <fullName evidence="14">NADH dehydrogenase [ubiquinone] 1 beta subcomplex subunit 2, mitochondrial-like</fullName>
    </submittedName>
</protein>
<gene>
    <name evidence="14" type="primary">LOC115879381</name>
</gene>
<name>A0A6J2XMD3_SITOR</name>
<evidence type="ECO:0000256" key="2">
    <source>
        <dbReference type="ARBA" id="ARBA00004443"/>
    </source>
</evidence>
<evidence type="ECO:0000256" key="1">
    <source>
        <dbReference type="ARBA" id="ARBA00003195"/>
    </source>
</evidence>
<dbReference type="OrthoDB" id="6241903at2759"/>
<keyword evidence="8" id="KW-0809">Transit peptide</keyword>
<evidence type="ECO:0000313" key="14">
    <source>
        <dbReference type="RefSeq" id="XP_030752030.1"/>
    </source>
</evidence>
<evidence type="ECO:0000256" key="4">
    <source>
        <dbReference type="ARBA" id="ARBA00011533"/>
    </source>
</evidence>
<dbReference type="GO" id="GO:0005743">
    <property type="term" value="C:mitochondrial inner membrane"/>
    <property type="evidence" value="ECO:0007669"/>
    <property type="project" value="UniProtKB-SubCell"/>
</dbReference>
<comment type="subunit">
    <text evidence="4">Complex I is composed of 45 different subunits.</text>
</comment>
<keyword evidence="7" id="KW-0999">Mitochondrion inner membrane</keyword>
<dbReference type="GO" id="GO:0032981">
    <property type="term" value="P:mitochondrial respiratory chain complex I assembly"/>
    <property type="evidence" value="ECO:0007669"/>
    <property type="project" value="TreeGrafter"/>
</dbReference>
<dbReference type="PANTHER" id="PTHR15223">
    <property type="entry name" value="NADH-UBIQUINONE OXIDOREDUCTASE AGGG SUBUNIT"/>
    <property type="match status" value="1"/>
</dbReference>
<dbReference type="AlphaFoldDB" id="A0A6J2XMD3"/>
<keyword evidence="6" id="KW-0679">Respiratory chain</keyword>
<proteinExistence type="inferred from homology"/>
<reference evidence="14" key="1">
    <citation type="submission" date="2025-08" db="UniProtKB">
        <authorList>
            <consortium name="RefSeq"/>
        </authorList>
    </citation>
    <scope>IDENTIFICATION</scope>
    <source>
        <tissue evidence="14">Gonads</tissue>
    </source>
</reference>
<evidence type="ECO:0000256" key="9">
    <source>
        <dbReference type="ARBA" id="ARBA00022982"/>
    </source>
</evidence>
<comment type="subcellular location">
    <subcellularLocation>
        <location evidence="2">Mitochondrion inner membrane</location>
        <topology evidence="2">Peripheral membrane protein</topology>
        <orientation evidence="2">Matrix side</orientation>
    </subcellularLocation>
</comment>
<dbReference type="InParanoid" id="A0A6J2XMD3"/>
<comment type="function">
    <text evidence="1">Accessory subunit of the mitochondrial membrane respiratory chain NADH dehydrogenase (Complex I), that is believed not to be involved in catalysis. Complex I functions in the transfer of electrons from NADH to the respiratory chain. The immediate electron acceptor for the enzyme is believed to be ubiquinone.</text>
</comment>
<dbReference type="Pfam" id="PF14813">
    <property type="entry name" value="NADH_B2"/>
    <property type="match status" value="1"/>
</dbReference>
<evidence type="ECO:0000256" key="7">
    <source>
        <dbReference type="ARBA" id="ARBA00022792"/>
    </source>
</evidence>
<feature type="transmembrane region" description="Helical" evidence="12">
    <location>
        <begin position="46"/>
        <end position="66"/>
    </location>
</feature>
<evidence type="ECO:0000256" key="3">
    <source>
        <dbReference type="ARBA" id="ARBA00005923"/>
    </source>
</evidence>
<sequence>MLISRGASTRILKTLSNKGVHFKQAVRNSGHQYYYRSAVPEHKKSVIIRAEIVHGIVWWWILWHFWTEPDHVFGEFDYPDPSKWTDEELGIPEELE</sequence>
<dbReference type="FunCoup" id="A0A6J2XMD3">
    <property type="interactions" value="107"/>
</dbReference>
<dbReference type="PANTHER" id="PTHR15223:SF1">
    <property type="entry name" value="NADH DEHYDROGENASE [UBIQUINONE] 1 BETA SUBCOMPLEX SUBUNIT 2, MITOCHONDRIAL"/>
    <property type="match status" value="1"/>
</dbReference>
<organism evidence="13 14">
    <name type="scientific">Sitophilus oryzae</name>
    <name type="common">Rice weevil</name>
    <name type="synonym">Curculio oryzae</name>
    <dbReference type="NCBI Taxonomy" id="7048"/>
    <lineage>
        <taxon>Eukaryota</taxon>
        <taxon>Metazoa</taxon>
        <taxon>Ecdysozoa</taxon>
        <taxon>Arthropoda</taxon>
        <taxon>Hexapoda</taxon>
        <taxon>Insecta</taxon>
        <taxon>Pterygota</taxon>
        <taxon>Neoptera</taxon>
        <taxon>Endopterygota</taxon>
        <taxon>Coleoptera</taxon>
        <taxon>Polyphaga</taxon>
        <taxon>Cucujiformia</taxon>
        <taxon>Curculionidae</taxon>
        <taxon>Dryophthorinae</taxon>
        <taxon>Sitophilus</taxon>
    </lineage>
</organism>
<keyword evidence="5" id="KW-0813">Transport</keyword>
<dbReference type="RefSeq" id="XP_030752030.1">
    <property type="nucleotide sequence ID" value="XM_030896170.1"/>
</dbReference>
<evidence type="ECO:0000256" key="10">
    <source>
        <dbReference type="ARBA" id="ARBA00023128"/>
    </source>
</evidence>
<accession>A0A6J2XMD3</accession>
<dbReference type="KEGG" id="soy:115879381"/>
<keyword evidence="9" id="KW-0249">Electron transport</keyword>
<keyword evidence="12" id="KW-0812">Transmembrane</keyword>
<dbReference type="GO" id="GO:0045271">
    <property type="term" value="C:respiratory chain complex I"/>
    <property type="evidence" value="ECO:0007669"/>
    <property type="project" value="InterPro"/>
</dbReference>
<evidence type="ECO:0000256" key="8">
    <source>
        <dbReference type="ARBA" id="ARBA00022946"/>
    </source>
</evidence>
<keyword evidence="12" id="KW-1133">Transmembrane helix</keyword>
<keyword evidence="10" id="KW-0496">Mitochondrion</keyword>
<dbReference type="InterPro" id="IPR026627">
    <property type="entry name" value="NDUFB2_animal"/>
</dbReference>
<comment type="similarity">
    <text evidence="3">Belongs to the complex I NDUFB2 subunit family.</text>
</comment>
<evidence type="ECO:0000256" key="12">
    <source>
        <dbReference type="SAM" id="Phobius"/>
    </source>
</evidence>